<dbReference type="PIRSF" id="PIRSF016702">
    <property type="entry name" value="DNA_bp_PD1"/>
    <property type="match status" value="1"/>
</dbReference>
<dbReference type="Pfam" id="PF03479">
    <property type="entry name" value="PCC"/>
    <property type="match status" value="1"/>
</dbReference>
<dbReference type="PANTHER" id="PTHR34988:SF1">
    <property type="entry name" value="DNA-BINDING PROTEIN"/>
    <property type="match status" value="1"/>
</dbReference>
<accession>A0ABW8JIK1</accession>
<dbReference type="RefSeq" id="WP_404547436.1">
    <property type="nucleotide sequence ID" value="NZ_JADIKJ010000012.1"/>
</dbReference>
<keyword evidence="2" id="KW-0238">DNA-binding</keyword>
<dbReference type="EMBL" id="JADIKJ010000012">
    <property type="protein sequence ID" value="MFK2900915.1"/>
    <property type="molecule type" value="Genomic_DNA"/>
</dbReference>
<protein>
    <submittedName>
        <fullName evidence="2">DNA-binding protein</fullName>
    </submittedName>
</protein>
<dbReference type="SUPFAM" id="SSF117856">
    <property type="entry name" value="AF0104/ALDC/Ptd012-like"/>
    <property type="match status" value="1"/>
</dbReference>
<dbReference type="InterPro" id="IPR005175">
    <property type="entry name" value="PPC_dom"/>
</dbReference>
<sequence length="149" mass="16445">MHHQLIHHGQGARTWAVVLDTGDEVNACLLDFARREVLAATSFTAIGAFQDAVLGYFEWERREYRRNTFDRQLEVVSLIGDIALQDGKPQLHMHAVLGDRDGTALGGHLLEGHVRPTLEVILTETPAHLHKEYDADAGLALIKLDGGSS</sequence>
<comment type="caution">
    <text evidence="2">The sequence shown here is derived from an EMBL/GenBank/DDBJ whole genome shotgun (WGS) entry which is preliminary data.</text>
</comment>
<dbReference type="GO" id="GO:0003677">
    <property type="term" value="F:DNA binding"/>
    <property type="evidence" value="ECO:0007669"/>
    <property type="project" value="UniProtKB-KW"/>
</dbReference>
<evidence type="ECO:0000313" key="2">
    <source>
        <dbReference type="EMBL" id="MFK2900915.1"/>
    </source>
</evidence>
<evidence type="ECO:0000313" key="3">
    <source>
        <dbReference type="Proteomes" id="UP001620461"/>
    </source>
</evidence>
<dbReference type="PROSITE" id="PS51742">
    <property type="entry name" value="PPC"/>
    <property type="match status" value="1"/>
</dbReference>
<name>A0ABW8JIK1_9GAMM</name>
<dbReference type="PANTHER" id="PTHR34988">
    <property type="entry name" value="PROTEIN, PUTATIVE-RELATED"/>
    <property type="match status" value="1"/>
</dbReference>
<proteinExistence type="predicted"/>
<gene>
    <name evidence="2" type="ORF">ISP15_11265</name>
</gene>
<dbReference type="Gene3D" id="3.30.1330.80">
    <property type="entry name" value="Hypothetical protein, similar to alpha- acetolactate decarboxylase, domain 2"/>
    <property type="match status" value="1"/>
</dbReference>
<keyword evidence="3" id="KW-1185">Reference proteome</keyword>
<dbReference type="InterPro" id="IPR025707">
    <property type="entry name" value="DNA_bp_PD1"/>
</dbReference>
<evidence type="ECO:0000259" key="1">
    <source>
        <dbReference type="PROSITE" id="PS51742"/>
    </source>
</evidence>
<dbReference type="Proteomes" id="UP001620461">
    <property type="component" value="Unassembled WGS sequence"/>
</dbReference>
<feature type="domain" description="PPC" evidence="1">
    <location>
        <begin position="9"/>
        <end position="145"/>
    </location>
</feature>
<organism evidence="2 3">
    <name type="scientific">Dyella jejuensis</name>
    <dbReference type="NCBI Taxonomy" id="1432009"/>
    <lineage>
        <taxon>Bacteria</taxon>
        <taxon>Pseudomonadati</taxon>
        <taxon>Pseudomonadota</taxon>
        <taxon>Gammaproteobacteria</taxon>
        <taxon>Lysobacterales</taxon>
        <taxon>Rhodanobacteraceae</taxon>
        <taxon>Dyella</taxon>
    </lineage>
</organism>
<reference evidence="2 3" key="1">
    <citation type="submission" date="2020-10" db="EMBL/GenBank/DDBJ databases">
        <title>Phylogeny of dyella-like bacteria.</title>
        <authorList>
            <person name="Fu J."/>
        </authorList>
    </citation>
    <scope>NUCLEOTIDE SEQUENCE [LARGE SCALE GENOMIC DNA]</scope>
    <source>
        <strain evidence="2 3">JP1</strain>
    </source>
</reference>
<dbReference type="CDD" id="cd11378">
    <property type="entry name" value="DUF296"/>
    <property type="match status" value="1"/>
</dbReference>